<dbReference type="AlphaFoldDB" id="A0A8J6PJ41"/>
<dbReference type="CDD" id="cd00609">
    <property type="entry name" value="AAT_like"/>
    <property type="match status" value="1"/>
</dbReference>
<evidence type="ECO:0000256" key="2">
    <source>
        <dbReference type="ARBA" id="ARBA00007441"/>
    </source>
</evidence>
<protein>
    <submittedName>
        <fullName evidence="7">Aminotransferase class I/II-fold pyridoxal phosphate-dependent enzyme</fullName>
    </submittedName>
</protein>
<dbReference type="InterPro" id="IPR015424">
    <property type="entry name" value="PyrdxlP-dep_Trfase"/>
</dbReference>
<dbReference type="GO" id="GO:0016212">
    <property type="term" value="F:kynurenine-oxoglutarate transaminase activity"/>
    <property type="evidence" value="ECO:0007669"/>
    <property type="project" value="TreeGrafter"/>
</dbReference>
<keyword evidence="5" id="KW-0663">Pyridoxal phosphate</keyword>
<dbReference type="InterPro" id="IPR004839">
    <property type="entry name" value="Aminotransferase_I/II_large"/>
</dbReference>
<dbReference type="Gene3D" id="3.40.640.10">
    <property type="entry name" value="Type I PLP-dependent aspartate aminotransferase-like (Major domain)"/>
    <property type="match status" value="1"/>
</dbReference>
<dbReference type="PANTHER" id="PTHR43807">
    <property type="entry name" value="FI04487P"/>
    <property type="match status" value="1"/>
</dbReference>
<dbReference type="Pfam" id="PF00155">
    <property type="entry name" value="Aminotran_1_2"/>
    <property type="match status" value="1"/>
</dbReference>
<dbReference type="PANTHER" id="PTHR43807:SF20">
    <property type="entry name" value="FI04487P"/>
    <property type="match status" value="1"/>
</dbReference>
<dbReference type="FunFam" id="3.40.640.10:FF:000033">
    <property type="entry name" value="Aspartate aminotransferase"/>
    <property type="match status" value="1"/>
</dbReference>
<keyword evidence="8" id="KW-1185">Reference proteome</keyword>
<sequence>MSKLPSVGTSIFSVMSKMALEHKAINLSQGFPNFPIDERLTEIHSRIVLEAQSNQYCPMTGHPQLLDGLQRLILQSYGRTVNPATELLVTAGATQAIFTILQALADKGDEVIVLDPCYDSYESAIILSGAKPVHVALNEHYLPDWNAIEKAITPNTRFILTNDPHNPSGRIWSERDYEALETLVEKNPHLLVLSDEVYEYITFEKKHISINQRSKLHERALSVSSFGKTFHITGWKIGYIVAPQHLMDEIKKVHQFLVFCVNSTAQATLAAYLDVVNVNELGRFYQQKRDVFQSLMNGSRFELLPSEGTYFQLASYANISNEDDVTFTKRILTEHQVATIPVSVFNADGRDLKHIRFCFAKTDETLIQAAEKLKHI</sequence>
<keyword evidence="3 7" id="KW-0032">Aminotransferase</keyword>
<keyword evidence="4" id="KW-0808">Transferase</keyword>
<name>A0A8J6PJ41_9FLAO</name>
<dbReference type="GO" id="GO:0005737">
    <property type="term" value="C:cytoplasm"/>
    <property type="evidence" value="ECO:0007669"/>
    <property type="project" value="TreeGrafter"/>
</dbReference>
<dbReference type="RefSeq" id="WP_216713755.1">
    <property type="nucleotide sequence ID" value="NZ_JACVEL010000003.1"/>
</dbReference>
<dbReference type="InterPro" id="IPR051326">
    <property type="entry name" value="Kynurenine-oxoglutarate_AT"/>
</dbReference>
<evidence type="ECO:0000313" key="8">
    <source>
        <dbReference type="Proteomes" id="UP000652681"/>
    </source>
</evidence>
<accession>A0A8J6PJ41</accession>
<evidence type="ECO:0000256" key="1">
    <source>
        <dbReference type="ARBA" id="ARBA00001933"/>
    </source>
</evidence>
<gene>
    <name evidence="7" type="ORF">H9Y05_05935</name>
</gene>
<evidence type="ECO:0000256" key="4">
    <source>
        <dbReference type="ARBA" id="ARBA00022679"/>
    </source>
</evidence>
<comment type="cofactor">
    <cofactor evidence="1">
        <name>pyridoxal 5'-phosphate</name>
        <dbReference type="ChEBI" id="CHEBI:597326"/>
    </cofactor>
</comment>
<evidence type="ECO:0000256" key="5">
    <source>
        <dbReference type="ARBA" id="ARBA00022898"/>
    </source>
</evidence>
<evidence type="ECO:0000259" key="6">
    <source>
        <dbReference type="Pfam" id="PF00155"/>
    </source>
</evidence>
<dbReference type="Gene3D" id="3.90.1150.10">
    <property type="entry name" value="Aspartate Aminotransferase, domain 1"/>
    <property type="match status" value="1"/>
</dbReference>
<dbReference type="SUPFAM" id="SSF53383">
    <property type="entry name" value="PLP-dependent transferases"/>
    <property type="match status" value="1"/>
</dbReference>
<reference evidence="7" key="1">
    <citation type="submission" date="2020-09" db="EMBL/GenBank/DDBJ databases">
        <title>Taishania pollutisoli gen. nov., sp. nov., Isolated from Tetrabromobisphenol A-Contaminated Soil.</title>
        <authorList>
            <person name="Chen Q."/>
        </authorList>
    </citation>
    <scope>NUCLEOTIDE SEQUENCE</scope>
    <source>
        <strain evidence="7">CZZ-1</strain>
    </source>
</reference>
<dbReference type="EMBL" id="JACVEL010000003">
    <property type="protein sequence ID" value="MBC9812015.1"/>
    <property type="molecule type" value="Genomic_DNA"/>
</dbReference>
<dbReference type="GO" id="GO:0030170">
    <property type="term" value="F:pyridoxal phosphate binding"/>
    <property type="evidence" value="ECO:0007669"/>
    <property type="project" value="InterPro"/>
</dbReference>
<organism evidence="7 8">
    <name type="scientific">Taishania pollutisoli</name>
    <dbReference type="NCBI Taxonomy" id="2766479"/>
    <lineage>
        <taxon>Bacteria</taxon>
        <taxon>Pseudomonadati</taxon>
        <taxon>Bacteroidota</taxon>
        <taxon>Flavobacteriia</taxon>
        <taxon>Flavobacteriales</taxon>
        <taxon>Crocinitomicaceae</taxon>
        <taxon>Taishania</taxon>
    </lineage>
</organism>
<feature type="domain" description="Aminotransferase class I/classII large" evidence="6">
    <location>
        <begin position="24"/>
        <end position="373"/>
    </location>
</feature>
<dbReference type="Proteomes" id="UP000652681">
    <property type="component" value="Unassembled WGS sequence"/>
</dbReference>
<comment type="similarity">
    <text evidence="2">Belongs to the class-I pyridoxal-phosphate-dependent aminotransferase family.</text>
</comment>
<dbReference type="InterPro" id="IPR015422">
    <property type="entry name" value="PyrdxlP-dep_Trfase_small"/>
</dbReference>
<proteinExistence type="inferred from homology"/>
<comment type="caution">
    <text evidence="7">The sequence shown here is derived from an EMBL/GenBank/DDBJ whole genome shotgun (WGS) entry which is preliminary data.</text>
</comment>
<evidence type="ECO:0000313" key="7">
    <source>
        <dbReference type="EMBL" id="MBC9812015.1"/>
    </source>
</evidence>
<evidence type="ECO:0000256" key="3">
    <source>
        <dbReference type="ARBA" id="ARBA00022576"/>
    </source>
</evidence>
<dbReference type="InterPro" id="IPR015421">
    <property type="entry name" value="PyrdxlP-dep_Trfase_major"/>
</dbReference>
<dbReference type="NCBIfam" id="NF006569">
    <property type="entry name" value="PRK09082.1"/>
    <property type="match status" value="1"/>
</dbReference>